<evidence type="ECO:0000256" key="1">
    <source>
        <dbReference type="SAM" id="MobiDB-lite"/>
    </source>
</evidence>
<gene>
    <name evidence="2" type="ORF">DXZ20_06765</name>
</gene>
<protein>
    <submittedName>
        <fullName evidence="2">Uncharacterized protein</fullName>
    </submittedName>
</protein>
<feature type="region of interest" description="Disordered" evidence="1">
    <location>
        <begin position="1"/>
        <end position="31"/>
    </location>
</feature>
<feature type="compositionally biased region" description="Basic and acidic residues" evidence="1">
    <location>
        <begin position="21"/>
        <end position="30"/>
    </location>
</feature>
<organism evidence="2 3">
    <name type="scientific">Adonisia turfae CCMR0081</name>
    <dbReference type="NCBI Taxonomy" id="2292702"/>
    <lineage>
        <taxon>Bacteria</taxon>
        <taxon>Bacillati</taxon>
        <taxon>Cyanobacteriota</taxon>
        <taxon>Adonisia</taxon>
        <taxon>Adonisia turfae</taxon>
    </lineage>
</organism>
<dbReference type="AlphaFoldDB" id="A0A6M0RI15"/>
<comment type="caution">
    <text evidence="2">The sequence shown here is derived from an EMBL/GenBank/DDBJ whole genome shotgun (WGS) entry which is preliminary data.</text>
</comment>
<evidence type="ECO:0000313" key="2">
    <source>
        <dbReference type="EMBL" id="NEZ55382.1"/>
    </source>
</evidence>
<sequence>MAKSPNADKETTSEEAPLLPREPDTEKGQQAREQYLVLAKAALRVNFEDYQTLFQAYASEEPEEQQTAQQLDRTVAQVALQAGHSPRQVIQFVAQGPYVQCETKAQSPEEKKAALPKLLHYAKTQVDTAQKQRYTEYANAVTGKIQSYADLYREHVSSDLAAIQLDQQVVAAALRAGESAEAVTHLLYQGPYAQFQQGVKGMDAGSLDQYAKGTVAQVQSIQSLQISGHSGGRRKRSQNLDR</sequence>
<reference evidence="2 3" key="1">
    <citation type="journal article" date="2020" name="Microb. Ecol.">
        <title>Ecogenomics of the Marine Benthic Filamentous Cyanobacterium Adonisia.</title>
        <authorList>
            <person name="Walter J.M."/>
            <person name="Coutinho F.H."/>
            <person name="Leomil L."/>
            <person name="Hargreaves P.I."/>
            <person name="Campeao M.E."/>
            <person name="Vieira V.V."/>
            <person name="Silva B.S."/>
            <person name="Fistarol G.O."/>
            <person name="Salomon P.S."/>
            <person name="Sawabe T."/>
            <person name="Mino S."/>
            <person name="Hosokawa M."/>
            <person name="Miyashita H."/>
            <person name="Maruyama F."/>
            <person name="van Verk M.C."/>
            <person name="Dutilh B.E."/>
            <person name="Thompson C.C."/>
            <person name="Thompson F.L."/>
        </authorList>
    </citation>
    <scope>NUCLEOTIDE SEQUENCE [LARGE SCALE GENOMIC DNA]</scope>
    <source>
        <strain evidence="2 3">CCMR0081</strain>
    </source>
</reference>
<dbReference type="EMBL" id="QXHD01000004">
    <property type="protein sequence ID" value="NEZ55382.1"/>
    <property type="molecule type" value="Genomic_DNA"/>
</dbReference>
<keyword evidence="3" id="KW-1185">Reference proteome</keyword>
<feature type="compositionally biased region" description="Basic and acidic residues" evidence="1">
    <location>
        <begin position="1"/>
        <end position="12"/>
    </location>
</feature>
<proteinExistence type="predicted"/>
<dbReference type="RefSeq" id="WP_163697200.1">
    <property type="nucleotide sequence ID" value="NZ_QXHD01000004.1"/>
</dbReference>
<dbReference type="Proteomes" id="UP000481033">
    <property type="component" value="Unassembled WGS sequence"/>
</dbReference>
<name>A0A6M0RI15_9CYAN</name>
<accession>A0A6M0RI15</accession>
<evidence type="ECO:0000313" key="3">
    <source>
        <dbReference type="Proteomes" id="UP000481033"/>
    </source>
</evidence>